<dbReference type="SUPFAM" id="SSF57959">
    <property type="entry name" value="Leucine zipper domain"/>
    <property type="match status" value="1"/>
</dbReference>
<evidence type="ECO:0000256" key="1">
    <source>
        <dbReference type="SAM" id="Coils"/>
    </source>
</evidence>
<keyword evidence="1" id="KW-0175">Coiled coil</keyword>
<dbReference type="CDD" id="cd14686">
    <property type="entry name" value="bZIP"/>
    <property type="match status" value="1"/>
</dbReference>
<evidence type="ECO:0000256" key="2">
    <source>
        <dbReference type="SAM" id="MobiDB-lite"/>
    </source>
</evidence>
<dbReference type="Gene3D" id="1.20.5.170">
    <property type="match status" value="1"/>
</dbReference>
<evidence type="ECO:0000313" key="5">
    <source>
        <dbReference type="Proteomes" id="UP001497623"/>
    </source>
</evidence>
<dbReference type="AlphaFoldDB" id="A0AAV2RL05"/>
<protein>
    <recommendedName>
        <fullName evidence="3">BZIP domain-containing protein</fullName>
    </recommendedName>
</protein>
<dbReference type="GO" id="GO:0003700">
    <property type="term" value="F:DNA-binding transcription factor activity"/>
    <property type="evidence" value="ECO:0007669"/>
    <property type="project" value="InterPro"/>
</dbReference>
<feature type="domain" description="BZIP" evidence="3">
    <location>
        <begin position="411"/>
        <end position="424"/>
    </location>
</feature>
<name>A0AAV2RL05_MEGNR</name>
<feature type="region of interest" description="Disordered" evidence="2">
    <location>
        <begin position="359"/>
        <end position="395"/>
    </location>
</feature>
<reference evidence="4 5" key="1">
    <citation type="submission" date="2024-05" db="EMBL/GenBank/DDBJ databases">
        <authorList>
            <person name="Wallberg A."/>
        </authorList>
    </citation>
    <scope>NUCLEOTIDE SEQUENCE [LARGE SCALE GENOMIC DNA]</scope>
</reference>
<gene>
    <name evidence="4" type="ORF">MNOR_LOCUS25823</name>
</gene>
<proteinExistence type="predicted"/>
<evidence type="ECO:0000313" key="4">
    <source>
        <dbReference type="EMBL" id="CAL4127238.1"/>
    </source>
</evidence>
<evidence type="ECO:0000259" key="3">
    <source>
        <dbReference type="PROSITE" id="PS00036"/>
    </source>
</evidence>
<feature type="coiled-coil region" evidence="1">
    <location>
        <begin position="422"/>
        <end position="456"/>
    </location>
</feature>
<dbReference type="EMBL" id="CAXKWB010025042">
    <property type="protein sequence ID" value="CAL4127238.1"/>
    <property type="molecule type" value="Genomic_DNA"/>
</dbReference>
<dbReference type="Pfam" id="PF07716">
    <property type="entry name" value="bZIP_2"/>
    <property type="match status" value="1"/>
</dbReference>
<organism evidence="4 5">
    <name type="scientific">Meganyctiphanes norvegica</name>
    <name type="common">Northern krill</name>
    <name type="synonym">Thysanopoda norvegica</name>
    <dbReference type="NCBI Taxonomy" id="48144"/>
    <lineage>
        <taxon>Eukaryota</taxon>
        <taxon>Metazoa</taxon>
        <taxon>Ecdysozoa</taxon>
        <taxon>Arthropoda</taxon>
        <taxon>Crustacea</taxon>
        <taxon>Multicrustacea</taxon>
        <taxon>Malacostraca</taxon>
        <taxon>Eumalacostraca</taxon>
        <taxon>Eucarida</taxon>
        <taxon>Euphausiacea</taxon>
        <taxon>Euphausiidae</taxon>
        <taxon>Meganyctiphanes</taxon>
    </lineage>
</organism>
<feature type="compositionally biased region" description="Low complexity" evidence="2">
    <location>
        <begin position="359"/>
        <end position="387"/>
    </location>
</feature>
<dbReference type="InterPro" id="IPR046347">
    <property type="entry name" value="bZIP_sf"/>
</dbReference>
<accession>A0AAV2RL05</accession>
<dbReference type="InterPro" id="IPR004827">
    <property type="entry name" value="bZIP"/>
</dbReference>
<dbReference type="Proteomes" id="UP001497623">
    <property type="component" value="Unassembled WGS sequence"/>
</dbReference>
<dbReference type="SMART" id="SM00338">
    <property type="entry name" value="BRLZ"/>
    <property type="match status" value="1"/>
</dbReference>
<dbReference type="PROSITE" id="PS00036">
    <property type="entry name" value="BZIP_BASIC"/>
    <property type="match status" value="1"/>
</dbReference>
<comment type="caution">
    <text evidence="4">The sequence shown here is derived from an EMBL/GenBank/DDBJ whole genome shotgun (WGS) entry which is preliminary data.</text>
</comment>
<sequence length="477" mass="52703">MEELRIPQVQVAQYAGIYYVLNGEQIVDTAQIIEHGQIFNNSTIISSPHVIDSAQIIGSAQVIDSAQIIDSDTIFNGAQVIDGSQIIDSAQIIDFPEEGQIFNETYILQGDQIYDPAQSILYGTNAIGASGLINTESASMGPSSNQLTTLNSVAYMPGSDLNNNSSANTKNEIYNTDHDYSQMSVISDDGGYDMRQSGLPDDVPQEIADVENFVCQNMPDMKNLDLNNIDLDAMDIEDEGNFPGLDFGLDNSSQNYTLDTINSTVNSNTVQQNIHPTAVQQNANTASGTVPRITIRTKKIKSPRKPVLSEEQAPVIISTSSYPPLDMLGIGASNTNQDFNDNFETPNHRISSPIYQEDSLSSSSFYSSPASPSTSISSNESPLSPSSEKTPRRPRLSLATMDDAQRYRHIRVQNNESSRAYRERKKMGMKEAEAELQVLQERNTRLKEVFEALKQKKDISHELMKGFVKNCSKRRNM</sequence>
<keyword evidence="5" id="KW-1185">Reference proteome</keyword>